<name>A0A0D7W7C6_9FLAO</name>
<keyword evidence="3" id="KW-1185">Reference proteome</keyword>
<gene>
    <name evidence="2" type="ORF">PW52_11785</name>
</gene>
<reference evidence="2 3" key="1">
    <citation type="submission" date="2014-11" db="EMBL/GenBank/DDBJ databases">
        <title>Tamlana sedimentorum sp. nov., isolated from shallow sand sediments of the Sea of Japan.</title>
        <authorList>
            <person name="Romanenko L.A."/>
        </authorList>
    </citation>
    <scope>NUCLEOTIDE SEQUENCE [LARGE SCALE GENOMIC DNA]</scope>
    <source>
        <strain evidence="2 3">JCM 19808</strain>
    </source>
</reference>
<evidence type="ECO:0000256" key="1">
    <source>
        <dbReference type="SAM" id="Phobius"/>
    </source>
</evidence>
<evidence type="ECO:0000313" key="2">
    <source>
        <dbReference type="EMBL" id="KJD35036.1"/>
    </source>
</evidence>
<organism evidence="2 3">
    <name type="scientific">Neotamlana sedimentorum</name>
    <dbReference type="NCBI Taxonomy" id="1435349"/>
    <lineage>
        <taxon>Bacteria</taxon>
        <taxon>Pseudomonadati</taxon>
        <taxon>Bacteroidota</taxon>
        <taxon>Flavobacteriia</taxon>
        <taxon>Flavobacteriales</taxon>
        <taxon>Flavobacteriaceae</taxon>
        <taxon>Neotamlana</taxon>
    </lineage>
</organism>
<accession>A0A0D7W7C6</accession>
<keyword evidence="1" id="KW-0812">Transmembrane</keyword>
<dbReference type="PATRIC" id="fig|1435349.4.peg.3351"/>
<dbReference type="Proteomes" id="UP000032578">
    <property type="component" value="Unassembled WGS sequence"/>
</dbReference>
<comment type="caution">
    <text evidence="2">The sequence shown here is derived from an EMBL/GenBank/DDBJ whole genome shotgun (WGS) entry which is preliminary data.</text>
</comment>
<evidence type="ECO:0000313" key="3">
    <source>
        <dbReference type="Proteomes" id="UP000032578"/>
    </source>
</evidence>
<feature type="transmembrane region" description="Helical" evidence="1">
    <location>
        <begin position="20"/>
        <end position="42"/>
    </location>
</feature>
<sequence>MLNDFGMKDISPTYAVIESFSDLLIMLVKSPFFFLIIVIFYYSLLNKKKRESVNAEMVKLINALRGKS</sequence>
<dbReference type="EMBL" id="JTDW01000008">
    <property type="protein sequence ID" value="KJD35036.1"/>
    <property type="molecule type" value="Genomic_DNA"/>
</dbReference>
<protein>
    <submittedName>
        <fullName evidence="2">Uncharacterized protein</fullName>
    </submittedName>
</protein>
<keyword evidence="1" id="KW-1133">Transmembrane helix</keyword>
<proteinExistence type="predicted"/>
<keyword evidence="1" id="KW-0472">Membrane</keyword>
<dbReference type="AlphaFoldDB" id="A0A0D7W7C6"/>